<feature type="domain" description="NmrA-like" evidence="1">
    <location>
        <begin position="5"/>
        <end position="199"/>
    </location>
</feature>
<evidence type="ECO:0000259" key="1">
    <source>
        <dbReference type="Pfam" id="PF05368"/>
    </source>
</evidence>
<accession>A0AA40ATN3</accession>
<sequence length="330" mass="35021">MSPPKVIVFGATGGVGSAAARTAQAHGASVVLALRDTTKKVPGLSAEDEKTGAFQRVQGDLSKPGTLHDAVAATGATRAFIYMVHDGVDDHLRAALTALKAAGVEFVVFLSSYGVQGDIRAITPATFIPYAHAQVEIALEEVFGPGTYVALRPAYFASNSLQWGGQIRAGTGEVTVPYPSAEFDWVVPEDIGRVAGSLLARGALKTTAASPGDGGAEDSGRSYLYLMGPEMISQADVLQYIGDAVGRDIHVEAIVDDDEATEFLIAAVHVPDAGARGLVSMLRNRAAGTDKEFERHPDYKEMVDNVAKYGGKQPTLFREWLQENKDLFRA</sequence>
<dbReference type="InterPro" id="IPR036291">
    <property type="entry name" value="NAD(P)-bd_dom_sf"/>
</dbReference>
<name>A0AA40ATN3_9PEZI</name>
<dbReference type="EMBL" id="JAUIRO010000003">
    <property type="protein sequence ID" value="KAK0721825.1"/>
    <property type="molecule type" value="Genomic_DNA"/>
</dbReference>
<dbReference type="RefSeq" id="XP_060297749.1">
    <property type="nucleotide sequence ID" value="XM_060447902.1"/>
</dbReference>
<evidence type="ECO:0000313" key="3">
    <source>
        <dbReference type="Proteomes" id="UP001172101"/>
    </source>
</evidence>
<proteinExistence type="predicted"/>
<dbReference type="AlphaFoldDB" id="A0AA40ATN3"/>
<dbReference type="SUPFAM" id="SSF51735">
    <property type="entry name" value="NAD(P)-binding Rossmann-fold domains"/>
    <property type="match status" value="1"/>
</dbReference>
<organism evidence="2 3">
    <name type="scientific">Lasiosphaeria miniovina</name>
    <dbReference type="NCBI Taxonomy" id="1954250"/>
    <lineage>
        <taxon>Eukaryota</taxon>
        <taxon>Fungi</taxon>
        <taxon>Dikarya</taxon>
        <taxon>Ascomycota</taxon>
        <taxon>Pezizomycotina</taxon>
        <taxon>Sordariomycetes</taxon>
        <taxon>Sordariomycetidae</taxon>
        <taxon>Sordariales</taxon>
        <taxon>Lasiosphaeriaceae</taxon>
        <taxon>Lasiosphaeria</taxon>
    </lineage>
</organism>
<dbReference type="GeneID" id="85331172"/>
<dbReference type="InterPro" id="IPR051604">
    <property type="entry name" value="Ergot_Alk_Oxidoreductase"/>
</dbReference>
<dbReference type="Proteomes" id="UP001172101">
    <property type="component" value="Unassembled WGS sequence"/>
</dbReference>
<dbReference type="PANTHER" id="PTHR43162:SF1">
    <property type="entry name" value="PRESTALK A DIFFERENTIATION PROTEIN A"/>
    <property type="match status" value="1"/>
</dbReference>
<gene>
    <name evidence="2" type="ORF">B0T26DRAFT_870034</name>
</gene>
<dbReference type="Pfam" id="PF05368">
    <property type="entry name" value="NmrA"/>
    <property type="match status" value="1"/>
</dbReference>
<dbReference type="InterPro" id="IPR008030">
    <property type="entry name" value="NmrA-like"/>
</dbReference>
<reference evidence="2" key="1">
    <citation type="submission" date="2023-06" db="EMBL/GenBank/DDBJ databases">
        <title>Genome-scale phylogeny and comparative genomics of the fungal order Sordariales.</title>
        <authorList>
            <consortium name="Lawrence Berkeley National Laboratory"/>
            <person name="Hensen N."/>
            <person name="Bonometti L."/>
            <person name="Westerberg I."/>
            <person name="Brannstrom I.O."/>
            <person name="Guillou S."/>
            <person name="Cros-Aarteil S."/>
            <person name="Calhoun S."/>
            <person name="Haridas S."/>
            <person name="Kuo A."/>
            <person name="Mondo S."/>
            <person name="Pangilinan J."/>
            <person name="Riley R."/>
            <person name="LaButti K."/>
            <person name="Andreopoulos B."/>
            <person name="Lipzen A."/>
            <person name="Chen C."/>
            <person name="Yanf M."/>
            <person name="Daum C."/>
            <person name="Ng V."/>
            <person name="Clum A."/>
            <person name="Steindorff A."/>
            <person name="Ohm R."/>
            <person name="Martin F."/>
            <person name="Silar P."/>
            <person name="Natvig D."/>
            <person name="Lalanne C."/>
            <person name="Gautier V."/>
            <person name="Ament-velasquez S.L."/>
            <person name="Kruys A."/>
            <person name="Hutchinson M.I."/>
            <person name="Powell A.J."/>
            <person name="Barry K."/>
            <person name="Miller A.N."/>
            <person name="Grigoriev I.V."/>
            <person name="Debuchy R."/>
            <person name="Gladieux P."/>
            <person name="Thoren M.H."/>
            <person name="Johannesson H."/>
        </authorList>
    </citation>
    <scope>NUCLEOTIDE SEQUENCE</scope>
    <source>
        <strain evidence="2">SMH2392-1A</strain>
    </source>
</reference>
<comment type="caution">
    <text evidence="2">The sequence shown here is derived from an EMBL/GenBank/DDBJ whole genome shotgun (WGS) entry which is preliminary data.</text>
</comment>
<keyword evidence="3" id="KW-1185">Reference proteome</keyword>
<dbReference type="Gene3D" id="3.40.50.720">
    <property type="entry name" value="NAD(P)-binding Rossmann-like Domain"/>
    <property type="match status" value="1"/>
</dbReference>
<evidence type="ECO:0000313" key="2">
    <source>
        <dbReference type="EMBL" id="KAK0721825.1"/>
    </source>
</evidence>
<protein>
    <recommendedName>
        <fullName evidence="1">NmrA-like domain-containing protein</fullName>
    </recommendedName>
</protein>
<dbReference type="PANTHER" id="PTHR43162">
    <property type="match status" value="1"/>
</dbReference>